<dbReference type="EMBL" id="CABPRJ010001464">
    <property type="protein sequence ID" value="VVC38177.1"/>
    <property type="molecule type" value="Genomic_DNA"/>
</dbReference>
<evidence type="ECO:0000256" key="20">
    <source>
        <dbReference type="ARBA" id="ARBA00051612"/>
    </source>
</evidence>
<evidence type="ECO:0000256" key="23">
    <source>
        <dbReference type="ARBA" id="ARBA00080244"/>
    </source>
</evidence>
<dbReference type="InterPro" id="IPR050382">
    <property type="entry name" value="MFS_Na/Anion_cotransporter"/>
</dbReference>
<comment type="subcellular location">
    <subcellularLocation>
        <location evidence="2">Basolateral cell membrane</location>
        <topology evidence="2">Multi-pass membrane protein</topology>
    </subcellularLocation>
    <subcellularLocation>
        <location evidence="3">Cytoplasmic vesicle</location>
        <location evidence="3">Secretory vesicle membrane</location>
        <topology evidence="3">Multi-pass membrane protein</topology>
    </subcellularLocation>
    <subcellularLocation>
        <location evidence="1">Cytoplasmic vesicle</location>
        <location evidence="1">Secretory vesicle</location>
        <location evidence="1">Synaptic vesicle membrane</location>
    </subcellularLocation>
    <subcellularLocation>
        <location evidence="4">Lysosome membrane</location>
    </subcellularLocation>
</comment>
<dbReference type="GO" id="GO:0005765">
    <property type="term" value="C:lysosomal membrane"/>
    <property type="evidence" value="ECO:0007669"/>
    <property type="project" value="UniProtKB-SubCell"/>
</dbReference>
<comment type="catalytic activity">
    <reaction evidence="15">
        <text>2 nitrate(out) + H(+)(out) = 2 nitrate(in) + H(+)(in)</text>
        <dbReference type="Rhea" id="RHEA:71539"/>
        <dbReference type="ChEBI" id="CHEBI:15378"/>
        <dbReference type="ChEBI" id="CHEBI:17632"/>
    </reaction>
    <physiologicalReaction direction="left-to-right" evidence="15">
        <dbReference type="Rhea" id="RHEA:71540"/>
    </physiologicalReaction>
</comment>
<sequence length="464" mass="51500">MECSTAVKPSDRQPRFWKQRRNIIALMAFLGFFNVFTLRANLSVGIVAMTTSTINGTKEFDWSPEIRGVVLSSFFYGYICTQIVGGLLAVKFGGVRLIGYGILSTAIFTVLTPLAAKYSVYLIIFFRFLEGLFEGIVLPSVHAMWSKWAPPAERTRLGLFAFSGNCLGTAIGYQICGWCAEKFGWAYTFYVPGFVAIVWCTVWLMCIAETPAQDKSISKAELKYIVDSLGPTDETAINLFNCPWKDIFKSMPVWAINCAHFCENWGTYTLLTQLPSFISDTLKLDVGKGSLLSAMPYLIMTVVLQFVGFFVDWLRKNSSLSNTQIRKTFNSGAFLGQATFMLLTAISSSGFESMVYLTLTLTVGAFALSGYSVNHLDVAPQYAGILYGISNTFASIPGIVSPMVTSKIVRNKSAEEWKWVFMISSGVYFCGAIFYATFASAERQPWAEVKAPERKNQEVNAPLI</sequence>
<evidence type="ECO:0000256" key="18">
    <source>
        <dbReference type="ARBA" id="ARBA00051403"/>
    </source>
</evidence>
<keyword evidence="12" id="KW-0325">Glycoprotein</keyword>
<evidence type="ECO:0000313" key="29">
    <source>
        <dbReference type="Proteomes" id="UP000325440"/>
    </source>
</evidence>
<feature type="transmembrane region" description="Helical" evidence="26">
    <location>
        <begin position="354"/>
        <end position="373"/>
    </location>
</feature>
<dbReference type="GO" id="GO:0046942">
    <property type="term" value="P:carboxylic acid transport"/>
    <property type="evidence" value="ECO:0007669"/>
    <property type="project" value="UniProtKB-ARBA"/>
</dbReference>
<gene>
    <name evidence="28" type="ORF">CINCED_3A001675</name>
</gene>
<dbReference type="PROSITE" id="PS50850">
    <property type="entry name" value="MFS"/>
    <property type="match status" value="1"/>
</dbReference>
<dbReference type="OrthoDB" id="2985014at2759"/>
<comment type="catalytic activity">
    <reaction evidence="19">
        <text>L-glutamate(out) = L-glutamate(in)</text>
        <dbReference type="Rhea" id="RHEA:66336"/>
        <dbReference type="ChEBI" id="CHEBI:29985"/>
    </reaction>
    <physiologicalReaction direction="left-to-right" evidence="19">
        <dbReference type="Rhea" id="RHEA:66337"/>
    </physiologicalReaction>
</comment>
<dbReference type="CDD" id="cd17318">
    <property type="entry name" value="MFS_SLC17"/>
    <property type="match status" value="1"/>
</dbReference>
<evidence type="ECO:0000256" key="16">
    <source>
        <dbReference type="ARBA" id="ARBA00050554"/>
    </source>
</evidence>
<evidence type="ECO:0000256" key="22">
    <source>
        <dbReference type="ARBA" id="ARBA00069713"/>
    </source>
</evidence>
<evidence type="ECO:0000256" key="24">
    <source>
        <dbReference type="ARBA" id="ARBA00081195"/>
    </source>
</evidence>
<evidence type="ECO:0000256" key="3">
    <source>
        <dbReference type="ARBA" id="ARBA00004638"/>
    </source>
</evidence>
<dbReference type="GO" id="GO:0030672">
    <property type="term" value="C:synaptic vesicle membrane"/>
    <property type="evidence" value="ECO:0007669"/>
    <property type="project" value="UniProtKB-SubCell"/>
</dbReference>
<evidence type="ECO:0000256" key="25">
    <source>
        <dbReference type="ARBA" id="ARBA00081925"/>
    </source>
</evidence>
<dbReference type="InterPro" id="IPR011701">
    <property type="entry name" value="MFS"/>
</dbReference>
<feature type="transmembrane region" description="Helical" evidence="26">
    <location>
        <begin position="417"/>
        <end position="438"/>
    </location>
</feature>
<keyword evidence="8" id="KW-0769">Symport</keyword>
<evidence type="ECO:0000256" key="4">
    <source>
        <dbReference type="ARBA" id="ARBA00004656"/>
    </source>
</evidence>
<comment type="catalytic activity">
    <reaction evidence="16">
        <text>L-aspartate(out) = L-aspartate(in)</text>
        <dbReference type="Rhea" id="RHEA:66332"/>
        <dbReference type="ChEBI" id="CHEBI:29991"/>
    </reaction>
    <physiologicalReaction direction="left-to-right" evidence="16">
        <dbReference type="Rhea" id="RHEA:66333"/>
    </physiologicalReaction>
</comment>
<keyword evidence="10" id="KW-0770">Synapse</keyword>
<feature type="transmembrane region" description="Helical" evidence="26">
    <location>
        <begin position="157"/>
        <end position="175"/>
    </location>
</feature>
<keyword evidence="14" id="KW-0968">Cytoplasmic vesicle</keyword>
<accession>A0A5E4N0I0</accession>
<evidence type="ECO:0000256" key="8">
    <source>
        <dbReference type="ARBA" id="ARBA00022847"/>
    </source>
</evidence>
<keyword evidence="5" id="KW-0813">Transport</keyword>
<evidence type="ECO:0000256" key="12">
    <source>
        <dbReference type="ARBA" id="ARBA00023180"/>
    </source>
</evidence>
<evidence type="ECO:0000256" key="11">
    <source>
        <dbReference type="ARBA" id="ARBA00023136"/>
    </source>
</evidence>
<dbReference type="Proteomes" id="UP000325440">
    <property type="component" value="Unassembled WGS sequence"/>
</dbReference>
<evidence type="ECO:0000256" key="5">
    <source>
        <dbReference type="ARBA" id="ARBA00022448"/>
    </source>
</evidence>
<organism evidence="28 29">
    <name type="scientific">Cinara cedri</name>
    <dbReference type="NCBI Taxonomy" id="506608"/>
    <lineage>
        <taxon>Eukaryota</taxon>
        <taxon>Metazoa</taxon>
        <taxon>Ecdysozoa</taxon>
        <taxon>Arthropoda</taxon>
        <taxon>Hexapoda</taxon>
        <taxon>Insecta</taxon>
        <taxon>Pterygota</taxon>
        <taxon>Neoptera</taxon>
        <taxon>Paraneoptera</taxon>
        <taxon>Hemiptera</taxon>
        <taxon>Sternorrhyncha</taxon>
        <taxon>Aphidomorpha</taxon>
        <taxon>Aphidoidea</taxon>
        <taxon>Aphididae</taxon>
        <taxon>Lachninae</taxon>
        <taxon>Cinara</taxon>
    </lineage>
</organism>
<dbReference type="InterPro" id="IPR020846">
    <property type="entry name" value="MFS_dom"/>
</dbReference>
<feature type="transmembrane region" description="Helical" evidence="26">
    <location>
        <begin position="122"/>
        <end position="145"/>
    </location>
</feature>
<evidence type="ECO:0000256" key="10">
    <source>
        <dbReference type="ARBA" id="ARBA00023018"/>
    </source>
</evidence>
<dbReference type="PANTHER" id="PTHR11662">
    <property type="entry name" value="SOLUTE CARRIER FAMILY 17"/>
    <property type="match status" value="1"/>
</dbReference>
<evidence type="ECO:0000256" key="2">
    <source>
        <dbReference type="ARBA" id="ARBA00004554"/>
    </source>
</evidence>
<evidence type="ECO:0000256" key="17">
    <source>
        <dbReference type="ARBA" id="ARBA00050625"/>
    </source>
</evidence>
<keyword evidence="13" id="KW-0458">Lysosome</keyword>
<dbReference type="GO" id="GO:0006820">
    <property type="term" value="P:monoatomic anion transport"/>
    <property type="evidence" value="ECO:0007669"/>
    <property type="project" value="TreeGrafter"/>
</dbReference>
<protein>
    <recommendedName>
        <fullName evidence="22">Sialin</fullName>
    </recommendedName>
    <alternativeName>
        <fullName evidence="25">H(+)/nitrate cotransporter</fullName>
    </alternativeName>
    <alternativeName>
        <fullName evidence="23">H(+)/sialic acid cotransporter</fullName>
    </alternativeName>
    <alternativeName>
        <fullName evidence="24">Vesicular excitatory amino acid transporter</fullName>
    </alternativeName>
</protein>
<keyword evidence="9 26" id="KW-1133">Transmembrane helix</keyword>
<dbReference type="Pfam" id="PF07690">
    <property type="entry name" value="MFS_1"/>
    <property type="match status" value="1"/>
</dbReference>
<evidence type="ECO:0000259" key="27">
    <source>
        <dbReference type="PROSITE" id="PS50850"/>
    </source>
</evidence>
<evidence type="ECO:0000256" key="1">
    <source>
        <dbReference type="ARBA" id="ARBA00004432"/>
    </source>
</evidence>
<feature type="transmembrane region" description="Helical" evidence="26">
    <location>
        <begin position="69"/>
        <end position="90"/>
    </location>
</feature>
<evidence type="ECO:0000313" key="28">
    <source>
        <dbReference type="EMBL" id="VVC38177.1"/>
    </source>
</evidence>
<feature type="transmembrane region" description="Helical" evidence="26">
    <location>
        <begin position="187"/>
        <end position="208"/>
    </location>
</feature>
<reference evidence="28 29" key="1">
    <citation type="submission" date="2019-08" db="EMBL/GenBank/DDBJ databases">
        <authorList>
            <person name="Alioto T."/>
            <person name="Alioto T."/>
            <person name="Gomez Garrido J."/>
        </authorList>
    </citation>
    <scope>NUCLEOTIDE SEQUENCE [LARGE SCALE GENOMIC DNA]</scope>
</reference>
<keyword evidence="29" id="KW-1185">Reference proteome</keyword>
<feature type="transmembrane region" description="Helical" evidence="26">
    <location>
        <begin position="291"/>
        <end position="311"/>
    </location>
</feature>
<dbReference type="AlphaFoldDB" id="A0A5E4N0I0"/>
<evidence type="ECO:0000256" key="7">
    <source>
        <dbReference type="ARBA" id="ARBA00022692"/>
    </source>
</evidence>
<evidence type="ECO:0000256" key="15">
    <source>
        <dbReference type="ARBA" id="ARBA00050101"/>
    </source>
</evidence>
<dbReference type="FunFam" id="1.20.1250.20:FF:000067">
    <property type="entry name" value="sialin isoform X2"/>
    <property type="match status" value="1"/>
</dbReference>
<evidence type="ECO:0000256" key="26">
    <source>
        <dbReference type="SAM" id="Phobius"/>
    </source>
</evidence>
<comment type="function">
    <text evidence="21">Receptor for CM101, a polysaccharide produced by group B Streptococcus with antipathoangiogenic properties.</text>
</comment>
<dbReference type="Gene3D" id="1.20.1250.20">
    <property type="entry name" value="MFS general substrate transporter like domains"/>
    <property type="match status" value="2"/>
</dbReference>
<keyword evidence="6" id="KW-1003">Cell membrane</keyword>
<dbReference type="GO" id="GO:0015293">
    <property type="term" value="F:symporter activity"/>
    <property type="evidence" value="ECO:0007669"/>
    <property type="project" value="UniProtKB-KW"/>
</dbReference>
<proteinExistence type="predicted"/>
<evidence type="ECO:0000256" key="6">
    <source>
        <dbReference type="ARBA" id="ARBA00022475"/>
    </source>
</evidence>
<feature type="domain" description="Major facilitator superfamily (MFS) profile" evidence="27">
    <location>
        <begin position="20"/>
        <end position="443"/>
    </location>
</feature>
<name>A0A5E4N0I0_9HEMI</name>
<comment type="catalytic activity">
    <reaction evidence="20">
        <text>D-glucuronate(out) + H(+)(out) = D-glucuronate(in) + H(+)(in)</text>
        <dbReference type="Rhea" id="RHEA:72591"/>
        <dbReference type="ChEBI" id="CHEBI:15378"/>
        <dbReference type="ChEBI" id="CHEBI:58720"/>
    </reaction>
    <physiologicalReaction direction="left-to-right" evidence="20">
        <dbReference type="Rhea" id="RHEA:72592"/>
    </physiologicalReaction>
</comment>
<feature type="transmembrane region" description="Helical" evidence="26">
    <location>
        <begin position="385"/>
        <end position="405"/>
    </location>
</feature>
<evidence type="ECO:0000256" key="13">
    <source>
        <dbReference type="ARBA" id="ARBA00023228"/>
    </source>
</evidence>
<evidence type="ECO:0000256" key="21">
    <source>
        <dbReference type="ARBA" id="ARBA00056891"/>
    </source>
</evidence>
<dbReference type="GO" id="GO:0016323">
    <property type="term" value="C:basolateral plasma membrane"/>
    <property type="evidence" value="ECO:0007669"/>
    <property type="project" value="UniProtKB-SubCell"/>
</dbReference>
<comment type="catalytic activity">
    <reaction evidence="18">
        <text>N-acetyl-L-aspartyl-L-glutamate(out) = N-acetyl-L-aspartyl-L-glutamate(in)</text>
        <dbReference type="Rhea" id="RHEA:72599"/>
        <dbReference type="ChEBI" id="CHEBI:76931"/>
    </reaction>
    <physiologicalReaction direction="left-to-right" evidence="18">
        <dbReference type="Rhea" id="RHEA:72600"/>
    </physiologicalReaction>
</comment>
<comment type="catalytic activity">
    <reaction evidence="17">
        <text>N-acetylneuraminate(in) + H(+)(in) = N-acetylneuraminate(out) + H(+)(out)</text>
        <dbReference type="Rhea" id="RHEA:28987"/>
        <dbReference type="ChEBI" id="CHEBI:15378"/>
        <dbReference type="ChEBI" id="CHEBI:35418"/>
    </reaction>
    <physiologicalReaction direction="right-to-left" evidence="17">
        <dbReference type="Rhea" id="RHEA:28989"/>
    </physiologicalReaction>
</comment>
<feature type="transmembrane region" description="Helical" evidence="26">
    <location>
        <begin position="23"/>
        <end position="49"/>
    </location>
</feature>
<dbReference type="PANTHER" id="PTHR11662:SF455">
    <property type="entry name" value="GH23975P"/>
    <property type="match status" value="1"/>
</dbReference>
<keyword evidence="7 26" id="KW-0812">Transmembrane</keyword>
<feature type="transmembrane region" description="Helical" evidence="26">
    <location>
        <begin position="97"/>
        <end position="116"/>
    </location>
</feature>
<keyword evidence="11 26" id="KW-0472">Membrane</keyword>
<dbReference type="FunFam" id="1.20.1250.20:FF:000003">
    <property type="entry name" value="Solute carrier family 17 member 3"/>
    <property type="match status" value="1"/>
</dbReference>
<evidence type="ECO:0000256" key="9">
    <source>
        <dbReference type="ARBA" id="ARBA00022989"/>
    </source>
</evidence>
<evidence type="ECO:0000256" key="19">
    <source>
        <dbReference type="ARBA" id="ARBA00051447"/>
    </source>
</evidence>
<evidence type="ECO:0000256" key="14">
    <source>
        <dbReference type="ARBA" id="ARBA00023329"/>
    </source>
</evidence>
<dbReference type="SUPFAM" id="SSF103473">
    <property type="entry name" value="MFS general substrate transporter"/>
    <property type="match status" value="1"/>
</dbReference>
<dbReference type="InterPro" id="IPR036259">
    <property type="entry name" value="MFS_trans_sf"/>
</dbReference>